<organism evidence="1">
    <name type="scientific">bioreactor metagenome</name>
    <dbReference type="NCBI Taxonomy" id="1076179"/>
    <lineage>
        <taxon>unclassified sequences</taxon>
        <taxon>metagenomes</taxon>
        <taxon>ecological metagenomes</taxon>
    </lineage>
</organism>
<reference evidence="1" key="1">
    <citation type="submission" date="2019-08" db="EMBL/GenBank/DDBJ databases">
        <authorList>
            <person name="Kucharzyk K."/>
            <person name="Murdoch R.W."/>
            <person name="Higgins S."/>
            <person name="Loffler F."/>
        </authorList>
    </citation>
    <scope>NUCLEOTIDE SEQUENCE</scope>
</reference>
<gene>
    <name evidence="1" type="ORF">SDC9_148756</name>
</gene>
<sequence>MTKRVNDMEQRPQPQPSITKLLLERLFCAPDVGTYLRDNAQHIEMPLFHRFICALCEELSLSRAAVIARSDITRNYAYQLFNGIRKPSRDKVIQLAFGFGLDVESTQELLKIARQAPLYPKIPRDIVLLRCLHEKRTVWEAQNALDSMGLTLLGREEKDD</sequence>
<proteinExistence type="predicted"/>
<protein>
    <submittedName>
        <fullName evidence="1">Uncharacterized protein</fullName>
    </submittedName>
</protein>
<evidence type="ECO:0000313" key="1">
    <source>
        <dbReference type="EMBL" id="MPN01547.1"/>
    </source>
</evidence>
<dbReference type="AlphaFoldDB" id="A0A645EIG3"/>
<comment type="caution">
    <text evidence="1">The sequence shown here is derived from an EMBL/GenBank/DDBJ whole genome shotgun (WGS) entry which is preliminary data.</text>
</comment>
<name>A0A645EIG3_9ZZZZ</name>
<accession>A0A645EIG3</accession>
<dbReference type="GO" id="GO:0003677">
    <property type="term" value="F:DNA binding"/>
    <property type="evidence" value="ECO:0007669"/>
    <property type="project" value="InterPro"/>
</dbReference>
<dbReference type="SUPFAM" id="SSF47413">
    <property type="entry name" value="lambda repressor-like DNA-binding domains"/>
    <property type="match status" value="1"/>
</dbReference>
<dbReference type="EMBL" id="VSSQ01047542">
    <property type="protein sequence ID" value="MPN01547.1"/>
    <property type="molecule type" value="Genomic_DNA"/>
</dbReference>
<dbReference type="InterPro" id="IPR010982">
    <property type="entry name" value="Lambda_DNA-bd_dom_sf"/>
</dbReference>